<evidence type="ECO:0000313" key="1">
    <source>
        <dbReference type="EMBL" id="KAI4529115.1"/>
    </source>
</evidence>
<comment type="caution">
    <text evidence="1">The sequence shown here is derived from an EMBL/GenBank/DDBJ whole genome shotgun (WGS) entry which is preliminary data.</text>
</comment>
<dbReference type="AlphaFoldDB" id="A0AAD4TP80"/>
<dbReference type="EMBL" id="JAKZEL010000029">
    <property type="protein sequence ID" value="KAI4529115.1"/>
    <property type="molecule type" value="Genomic_DNA"/>
</dbReference>
<organism evidence="1 2">
    <name type="scientific">Ovis ammon polii</name>
    <dbReference type="NCBI Taxonomy" id="230172"/>
    <lineage>
        <taxon>Eukaryota</taxon>
        <taxon>Metazoa</taxon>
        <taxon>Chordata</taxon>
        <taxon>Craniata</taxon>
        <taxon>Vertebrata</taxon>
        <taxon>Euteleostomi</taxon>
        <taxon>Mammalia</taxon>
        <taxon>Eutheria</taxon>
        <taxon>Laurasiatheria</taxon>
        <taxon>Artiodactyla</taxon>
        <taxon>Ruminantia</taxon>
        <taxon>Pecora</taxon>
        <taxon>Bovidae</taxon>
        <taxon>Caprinae</taxon>
        <taxon>Ovis</taxon>
    </lineage>
</organism>
<accession>A0AAD4TP80</accession>
<name>A0AAD4TP80_OVIAM</name>
<evidence type="ECO:0000313" key="2">
    <source>
        <dbReference type="Proteomes" id="UP001214576"/>
    </source>
</evidence>
<gene>
    <name evidence="1" type="ORF">MG293_020789</name>
</gene>
<keyword evidence="2" id="KW-1185">Reference proteome</keyword>
<dbReference type="Proteomes" id="UP001214576">
    <property type="component" value="Unassembled WGS sequence"/>
</dbReference>
<proteinExistence type="predicted"/>
<sequence>MWESSDTNSGYAVRSLLTKCQSCVILAFCPIYPWQPSTWQTTLQKKRRGKPSPSDLQKYVALTSVLLSGAGPSEAARTPLRRQTVRKKVVFYKARVTNPSGSGIRIELGVLTGRDLHEETSCIVPDCKPSTRCCDFIIKRSLWPHGVVLDVTSYVSHGLRSWEEYKEYSEENTAAYHFYRYEYSHALNFRFVNSFFSIKV</sequence>
<reference evidence="1" key="1">
    <citation type="submission" date="2022-03" db="EMBL/GenBank/DDBJ databases">
        <title>Genomic analyses of argali, domestic sheep and their hybrids provide insights into chromosomal evolution, heterosis and genetic basis of agronomic traits.</title>
        <authorList>
            <person name="Li M."/>
        </authorList>
    </citation>
    <scope>NUCLEOTIDE SEQUENCE</scope>
    <source>
        <strain evidence="1">CAU-MHL-2022a</strain>
        <tissue evidence="1">Skin</tissue>
    </source>
</reference>
<protein>
    <submittedName>
        <fullName evidence="1">Uncharacterized protein</fullName>
    </submittedName>
</protein>